<feature type="region of interest" description="Disordered" evidence="1">
    <location>
        <begin position="84"/>
        <end position="144"/>
    </location>
</feature>
<dbReference type="AlphaFoldDB" id="A0AAP6HM50"/>
<evidence type="ECO:0000313" key="2">
    <source>
        <dbReference type="EMBL" id="MDY3512971.1"/>
    </source>
</evidence>
<name>A0AAP6HM50_RIEAN</name>
<reference evidence="2" key="1">
    <citation type="submission" date="2023-01" db="EMBL/GenBank/DDBJ databases">
        <title>Genome-based studies on antimicrobial resistance profiles of Riemerella anatipestifer in China, 1994 to 2021.</title>
        <authorList>
            <person name="Yang Z."/>
            <person name="Zhu D."/>
        </authorList>
    </citation>
    <scope>NUCLEOTIDE SEQUENCE</scope>
    <source>
        <strain evidence="2">RCAD1218</strain>
    </source>
</reference>
<comment type="caution">
    <text evidence="2">The sequence shown here is derived from an EMBL/GenBank/DDBJ whole genome shotgun (WGS) entry which is preliminary data.</text>
</comment>
<dbReference type="EMBL" id="JAQZHK010000005">
    <property type="protein sequence ID" value="MDY3512971.1"/>
    <property type="molecule type" value="Genomic_DNA"/>
</dbReference>
<evidence type="ECO:0000256" key="1">
    <source>
        <dbReference type="SAM" id="MobiDB-lite"/>
    </source>
</evidence>
<dbReference type="Proteomes" id="UP001284033">
    <property type="component" value="Unassembled WGS sequence"/>
</dbReference>
<feature type="region of interest" description="Disordered" evidence="1">
    <location>
        <begin position="40"/>
        <end position="64"/>
    </location>
</feature>
<proteinExistence type="predicted"/>
<dbReference type="RefSeq" id="WP_161531300.1">
    <property type="nucleotide sequence ID" value="NZ_JAFELZ010000001.1"/>
</dbReference>
<gene>
    <name evidence="2" type="ORF">PG303_07070</name>
</gene>
<sequence>MGKDLRDLQAKLNEVAQFVQNDIIDIIAIEGEKFIQKNFEDEGFNDGGPQPWKERKTTDKRGRDITRYRTNRVGKMGALNRYGSKLKDRPILTGHGSGGNKLRHSINTKKEKDRVVYSTPKDYAKRHNEGLDGMPKRQFMGESKTLSKNIETKVTKELDKIFKQ</sequence>
<organism evidence="2 3">
    <name type="scientific">Riemerella anatipestifer</name>
    <name type="common">Moraxella anatipestifer</name>
    <dbReference type="NCBI Taxonomy" id="34085"/>
    <lineage>
        <taxon>Bacteria</taxon>
        <taxon>Pseudomonadati</taxon>
        <taxon>Bacteroidota</taxon>
        <taxon>Flavobacteriia</taxon>
        <taxon>Flavobacteriales</taxon>
        <taxon>Weeksellaceae</taxon>
        <taxon>Riemerella</taxon>
    </lineage>
</organism>
<evidence type="ECO:0000313" key="3">
    <source>
        <dbReference type="Proteomes" id="UP001284033"/>
    </source>
</evidence>
<feature type="compositionally biased region" description="Basic and acidic residues" evidence="1">
    <location>
        <begin position="52"/>
        <end position="64"/>
    </location>
</feature>
<accession>A0AAP6HM50</accession>
<protein>
    <submittedName>
        <fullName evidence="2">Phage morphogenesis protein</fullName>
    </submittedName>
</protein>